<dbReference type="SUPFAM" id="SSF53448">
    <property type="entry name" value="Nucleotide-diphospho-sugar transferases"/>
    <property type="match status" value="1"/>
</dbReference>
<gene>
    <name evidence="2" type="ORF">GCM10011357_34880</name>
</gene>
<dbReference type="Pfam" id="PF00535">
    <property type="entry name" value="Glycos_transf_2"/>
    <property type="match status" value="1"/>
</dbReference>
<dbReference type="InterPro" id="IPR050834">
    <property type="entry name" value="Glycosyltransf_2"/>
</dbReference>
<sequence>MILCSVVIPTRNRPEVTTRAVKSIIDQKNSEICQIIVVDDNSDFDYEIPNLREQDSFIKLSEKSTAAHARNVGICSSQGNIVYLLDSDDYFIERDFLKDHDDVYGSGNLFYCDFESGRKKSQLPGEVRSSDYFNFIFNKYEGIANTSTLIFSKHLNVRFDPVLPKHQDWDFVYFNFIDKGMSLIKLRGEVYIDRGDKRSISRTRDSSRSNVWTGRDSTLINI</sequence>
<dbReference type="RefSeq" id="WP_188503309.1">
    <property type="nucleotide sequence ID" value="NZ_BMGJ01000018.1"/>
</dbReference>
<reference evidence="3" key="1">
    <citation type="journal article" date="2019" name="Int. J. Syst. Evol. Microbiol.">
        <title>The Global Catalogue of Microorganisms (GCM) 10K type strain sequencing project: providing services to taxonomists for standard genome sequencing and annotation.</title>
        <authorList>
            <consortium name="The Broad Institute Genomics Platform"/>
            <consortium name="The Broad Institute Genome Sequencing Center for Infectious Disease"/>
            <person name="Wu L."/>
            <person name="Ma J."/>
        </authorList>
    </citation>
    <scope>NUCLEOTIDE SEQUENCE [LARGE SCALE GENOMIC DNA]</scope>
    <source>
        <strain evidence="3">CGMCC 1.12923</strain>
    </source>
</reference>
<organism evidence="2 3">
    <name type="scientific">Lacimicrobium alkaliphilum</name>
    <dbReference type="NCBI Taxonomy" id="1526571"/>
    <lineage>
        <taxon>Bacteria</taxon>
        <taxon>Pseudomonadati</taxon>
        <taxon>Pseudomonadota</taxon>
        <taxon>Gammaproteobacteria</taxon>
        <taxon>Alteromonadales</taxon>
        <taxon>Alteromonadaceae</taxon>
        <taxon>Lacimicrobium</taxon>
    </lineage>
</organism>
<name>A0ABQ1RRB2_9ALTE</name>
<protein>
    <recommendedName>
        <fullName evidence="1">Glycosyltransferase 2-like domain-containing protein</fullName>
    </recommendedName>
</protein>
<proteinExistence type="predicted"/>
<keyword evidence="3" id="KW-1185">Reference proteome</keyword>
<dbReference type="CDD" id="cd00761">
    <property type="entry name" value="Glyco_tranf_GTA_type"/>
    <property type="match status" value="1"/>
</dbReference>
<dbReference type="PANTHER" id="PTHR43685:SF2">
    <property type="entry name" value="GLYCOSYLTRANSFERASE 2-LIKE DOMAIN-CONTAINING PROTEIN"/>
    <property type="match status" value="1"/>
</dbReference>
<dbReference type="Gene3D" id="3.90.550.10">
    <property type="entry name" value="Spore Coat Polysaccharide Biosynthesis Protein SpsA, Chain A"/>
    <property type="match status" value="1"/>
</dbReference>
<dbReference type="InterPro" id="IPR001173">
    <property type="entry name" value="Glyco_trans_2-like"/>
</dbReference>
<dbReference type="Proteomes" id="UP000614272">
    <property type="component" value="Unassembled WGS sequence"/>
</dbReference>
<evidence type="ECO:0000259" key="1">
    <source>
        <dbReference type="Pfam" id="PF00535"/>
    </source>
</evidence>
<dbReference type="EMBL" id="BMGJ01000018">
    <property type="protein sequence ID" value="GGD76854.1"/>
    <property type="molecule type" value="Genomic_DNA"/>
</dbReference>
<comment type="caution">
    <text evidence="2">The sequence shown here is derived from an EMBL/GenBank/DDBJ whole genome shotgun (WGS) entry which is preliminary data.</text>
</comment>
<evidence type="ECO:0000313" key="2">
    <source>
        <dbReference type="EMBL" id="GGD76854.1"/>
    </source>
</evidence>
<accession>A0ABQ1RRB2</accession>
<feature type="domain" description="Glycosyltransferase 2-like" evidence="1">
    <location>
        <begin position="5"/>
        <end position="94"/>
    </location>
</feature>
<dbReference type="PANTHER" id="PTHR43685">
    <property type="entry name" value="GLYCOSYLTRANSFERASE"/>
    <property type="match status" value="1"/>
</dbReference>
<dbReference type="InterPro" id="IPR029044">
    <property type="entry name" value="Nucleotide-diphossugar_trans"/>
</dbReference>
<evidence type="ECO:0000313" key="3">
    <source>
        <dbReference type="Proteomes" id="UP000614272"/>
    </source>
</evidence>